<dbReference type="EMBL" id="JWZT01000433">
    <property type="protein sequence ID" value="KII74428.1"/>
    <property type="molecule type" value="Genomic_DNA"/>
</dbReference>
<dbReference type="AlphaFoldDB" id="A0A0C2JY57"/>
<gene>
    <name evidence="2" type="ORF">RF11_07797</name>
</gene>
<evidence type="ECO:0000313" key="2">
    <source>
        <dbReference type="EMBL" id="KII74428.1"/>
    </source>
</evidence>
<accession>A0A0C2JY57</accession>
<evidence type="ECO:0000313" key="3">
    <source>
        <dbReference type="Proteomes" id="UP000031668"/>
    </source>
</evidence>
<name>A0A0C2JY57_THEKT</name>
<keyword evidence="3" id="KW-1185">Reference proteome</keyword>
<protein>
    <submittedName>
        <fullName evidence="2">Uncharacterized protein</fullName>
    </submittedName>
</protein>
<proteinExistence type="predicted"/>
<reference evidence="2 3" key="1">
    <citation type="journal article" date="2014" name="Genome Biol. Evol.">
        <title>The genome of the myxosporean Thelohanellus kitauei shows adaptations to nutrient acquisition within its fish host.</title>
        <authorList>
            <person name="Yang Y."/>
            <person name="Xiong J."/>
            <person name="Zhou Z."/>
            <person name="Huo F."/>
            <person name="Miao W."/>
            <person name="Ran C."/>
            <person name="Liu Y."/>
            <person name="Zhang J."/>
            <person name="Feng J."/>
            <person name="Wang M."/>
            <person name="Wang M."/>
            <person name="Wang L."/>
            <person name="Yao B."/>
        </authorList>
    </citation>
    <scope>NUCLEOTIDE SEQUENCE [LARGE SCALE GENOMIC DNA]</scope>
    <source>
        <strain evidence="2">Wuqing</strain>
    </source>
</reference>
<organism evidence="2 3">
    <name type="scientific">Thelohanellus kitauei</name>
    <name type="common">Myxosporean</name>
    <dbReference type="NCBI Taxonomy" id="669202"/>
    <lineage>
        <taxon>Eukaryota</taxon>
        <taxon>Metazoa</taxon>
        <taxon>Cnidaria</taxon>
        <taxon>Myxozoa</taxon>
        <taxon>Myxosporea</taxon>
        <taxon>Bivalvulida</taxon>
        <taxon>Platysporina</taxon>
        <taxon>Myxobolidae</taxon>
        <taxon>Thelohanellus</taxon>
    </lineage>
</organism>
<feature type="region of interest" description="Disordered" evidence="1">
    <location>
        <begin position="160"/>
        <end position="195"/>
    </location>
</feature>
<comment type="caution">
    <text evidence="2">The sequence shown here is derived from an EMBL/GenBank/DDBJ whole genome shotgun (WGS) entry which is preliminary data.</text>
</comment>
<feature type="compositionally biased region" description="Low complexity" evidence="1">
    <location>
        <begin position="169"/>
        <end position="179"/>
    </location>
</feature>
<evidence type="ECO:0000256" key="1">
    <source>
        <dbReference type="SAM" id="MobiDB-lite"/>
    </source>
</evidence>
<dbReference type="Proteomes" id="UP000031668">
    <property type="component" value="Unassembled WGS sequence"/>
</dbReference>
<sequence length="222" mass="25370">MEFTSDGSQFIVEFEEKDARRYWCNITCKFNVINTELEISECHISLSKQEPSTIRHFSIGLRYKFNKYTNYQFPEYRYAFTHDEIVKKKDESFESALNVLNIQFQDSNQICKKELPKNEYISMSAKLDSTDEIYPCKPNFTANTTEYISSASTRVIGTTLTTPSSTIGSTTKTESTQDSTTRESTTKLSTTSTTEFDNPSTVYVSSTAATISQEVLIYFNID</sequence>